<organism evidence="1">
    <name type="scientific">Moumouvirus sp. 'Monve'</name>
    <dbReference type="NCBI Taxonomy" id="1128131"/>
    <lineage>
        <taxon>Viruses</taxon>
        <taxon>Varidnaviria</taxon>
        <taxon>Bamfordvirae</taxon>
        <taxon>Nucleocytoviricota</taxon>
        <taxon>Megaviricetes</taxon>
        <taxon>Imitervirales</taxon>
        <taxon>Mimiviridae</taxon>
        <taxon>Megamimivirinae</taxon>
        <taxon>Moumouvirus</taxon>
    </lineage>
</organism>
<name>H2ECX0_9VIRU</name>
<reference evidence="1" key="1">
    <citation type="submission" date="2011-10" db="EMBL/GenBank/DDBJ databases">
        <title>Provirophages and transpovirons: unique mobilome of giant viruses.</title>
        <authorList>
            <person name="Desnues C."/>
            <person name="LaScola B."/>
            <person name="Yutin N."/>
            <person name="Fournous G."/>
            <person name="Koonin E."/>
            <person name="Raoult D."/>
        </authorList>
    </citation>
    <scope>NUCLEOTIDE SEQUENCE</scope>
    <source>
        <strain evidence="1">Mv13-mv</strain>
    </source>
</reference>
<proteinExistence type="predicted"/>
<accession>H2ECX0</accession>
<evidence type="ECO:0000313" key="1">
    <source>
        <dbReference type="EMBL" id="AEX62243.1"/>
    </source>
</evidence>
<dbReference type="Pfam" id="PF12796">
    <property type="entry name" value="Ank_2"/>
    <property type="match status" value="1"/>
</dbReference>
<dbReference type="EMBL" id="JN885995">
    <property type="protein sequence ID" value="AEX62243.1"/>
    <property type="molecule type" value="Genomic_DNA"/>
</dbReference>
<protein>
    <submittedName>
        <fullName evidence="1">Putative ankyrin repeat protein</fullName>
    </submittedName>
</protein>
<dbReference type="InterPro" id="IPR036770">
    <property type="entry name" value="Ankyrin_rpt-contain_sf"/>
</dbReference>
<gene>
    <name evidence="1" type="ORF">mv_L38</name>
</gene>
<sequence length="218" mass="25906">MSYFMICDEEDYQKYQNCINENFHGTLFSCDENKDTDKISLKTLFEQKHEDKKYWFCITKAKNIFKFIHLGKYVCKVFLPKENPNFQMFTEDEIKYFCNMIVIEEFNYLDDEETIEYLLSEGADINIFTEYDLNFLCQNGNLFAIKHLVSRGLNLKNKKMAFRTSIQCGHYDIVKYFVDSGINIREDNDYAIKLAFKGENSQIINYLIEKNNFIIPPA</sequence>
<dbReference type="InterPro" id="IPR002110">
    <property type="entry name" value="Ankyrin_rpt"/>
</dbReference>
<dbReference type="Gene3D" id="1.25.40.20">
    <property type="entry name" value="Ankyrin repeat-containing domain"/>
    <property type="match status" value="1"/>
</dbReference>
<dbReference type="SUPFAM" id="SSF48403">
    <property type="entry name" value="Ankyrin repeat"/>
    <property type="match status" value="1"/>
</dbReference>